<dbReference type="Proteomes" id="UP000606974">
    <property type="component" value="Unassembled WGS sequence"/>
</dbReference>
<reference evidence="2" key="1">
    <citation type="submission" date="2020-02" db="EMBL/GenBank/DDBJ databases">
        <authorList>
            <person name="Palmer J.M."/>
        </authorList>
    </citation>
    <scope>NUCLEOTIDE SEQUENCE</scope>
    <source>
        <strain evidence="2">EPUS1.4</strain>
        <tissue evidence="2">Thallus</tissue>
    </source>
</reference>
<keyword evidence="3" id="KW-1185">Reference proteome</keyword>
<gene>
    <name evidence="2" type="ORF">GJ744_004125</name>
</gene>
<proteinExistence type="predicted"/>
<dbReference type="InterPro" id="IPR029058">
    <property type="entry name" value="AB_hydrolase_fold"/>
</dbReference>
<evidence type="ECO:0000313" key="2">
    <source>
        <dbReference type="EMBL" id="KAF7511537.1"/>
    </source>
</evidence>
<dbReference type="AlphaFoldDB" id="A0A8H7ARA7"/>
<sequence>MIAARLCVRPLLNRHQLGINHSWRPKTKTASRWLGTALSNQRTRLPLPPAGSSAWGLQRNQHLRDLLLRRTIGSKPSVTAPESLFSSRRLSQSFKLSDGRTLGFAEYGSPNGIPAFFLHGYVGSRADGVEWHKTAERLQVRIICMDRPGFGLSSFQPNRRILDLPGDLRQLARHLNLGAYYVFGQSGGGPYALACAYALPKGEVKGVGVVAGMAPWEFGSKGMKWQNRVVFNALATVPRLVRVFVDWIWVPRLQRQSKKELEREYGKKLASLRARDGAVLVADGAAAVRAAVATLQKAYQQSAAGAVQEGTLFTKDWGFRLEDVKNHRVLLWWGTEDENAPIDMGRRMAQRLPNAELIEFNGDTHYTLIPKRYPEILARLIRGEERRRPSPVGRRV</sequence>
<dbReference type="Pfam" id="PF00561">
    <property type="entry name" value="Abhydrolase_1"/>
    <property type="match status" value="1"/>
</dbReference>
<evidence type="ECO:0000259" key="1">
    <source>
        <dbReference type="Pfam" id="PF00561"/>
    </source>
</evidence>
<name>A0A8H7ARA7_9EURO</name>
<dbReference type="SUPFAM" id="SSF53474">
    <property type="entry name" value="alpha/beta-Hydrolases"/>
    <property type="match status" value="1"/>
</dbReference>
<evidence type="ECO:0000313" key="3">
    <source>
        <dbReference type="Proteomes" id="UP000606974"/>
    </source>
</evidence>
<dbReference type="EMBL" id="JAACFV010000019">
    <property type="protein sequence ID" value="KAF7511537.1"/>
    <property type="molecule type" value="Genomic_DNA"/>
</dbReference>
<feature type="domain" description="AB hydrolase-1" evidence="1">
    <location>
        <begin position="117"/>
        <end position="369"/>
    </location>
</feature>
<protein>
    <recommendedName>
        <fullName evidence="1">AB hydrolase-1 domain-containing protein</fullName>
    </recommendedName>
</protein>
<dbReference type="Gene3D" id="3.40.50.1820">
    <property type="entry name" value="alpha/beta hydrolase"/>
    <property type="match status" value="1"/>
</dbReference>
<dbReference type="PANTHER" id="PTHR45763:SF46">
    <property type="entry name" value="AB HYDROLASE-1 DOMAIN-CONTAINING PROTEIN"/>
    <property type="match status" value="1"/>
</dbReference>
<accession>A0A8H7ARA7</accession>
<comment type="caution">
    <text evidence="2">The sequence shown here is derived from an EMBL/GenBank/DDBJ whole genome shotgun (WGS) entry which is preliminary data.</text>
</comment>
<dbReference type="OrthoDB" id="294702at2759"/>
<organism evidence="2 3">
    <name type="scientific">Endocarpon pusillum</name>
    <dbReference type="NCBI Taxonomy" id="364733"/>
    <lineage>
        <taxon>Eukaryota</taxon>
        <taxon>Fungi</taxon>
        <taxon>Dikarya</taxon>
        <taxon>Ascomycota</taxon>
        <taxon>Pezizomycotina</taxon>
        <taxon>Eurotiomycetes</taxon>
        <taxon>Chaetothyriomycetidae</taxon>
        <taxon>Verrucariales</taxon>
        <taxon>Verrucariaceae</taxon>
        <taxon>Endocarpon</taxon>
    </lineage>
</organism>
<dbReference type="InterPro" id="IPR000073">
    <property type="entry name" value="AB_hydrolase_1"/>
</dbReference>
<dbReference type="PANTHER" id="PTHR45763">
    <property type="entry name" value="HYDROLASE, ALPHA/BETA FOLD FAMILY PROTEIN, EXPRESSED-RELATED"/>
    <property type="match status" value="1"/>
</dbReference>